<evidence type="ECO:0000313" key="2">
    <source>
        <dbReference type="Proteomes" id="UP000034805"/>
    </source>
</evidence>
<protein>
    <submittedName>
        <fullName evidence="1">Uncharacterized protein</fullName>
    </submittedName>
</protein>
<sequence>MVQLQFTKDTLPDSMSSDFQNLNKFSEQQFVGLTDILFRFLMEPKEVSLGGSDDGLHPRRGIRSPVFALGVDMST</sequence>
<name>A0A0P7UND5_SCLFO</name>
<organism evidence="1 2">
    <name type="scientific">Scleropages formosus</name>
    <name type="common">Asian bonytongue</name>
    <name type="synonym">Osteoglossum formosum</name>
    <dbReference type="NCBI Taxonomy" id="113540"/>
    <lineage>
        <taxon>Eukaryota</taxon>
        <taxon>Metazoa</taxon>
        <taxon>Chordata</taxon>
        <taxon>Craniata</taxon>
        <taxon>Vertebrata</taxon>
        <taxon>Euteleostomi</taxon>
        <taxon>Actinopterygii</taxon>
        <taxon>Neopterygii</taxon>
        <taxon>Teleostei</taxon>
        <taxon>Osteoglossocephala</taxon>
        <taxon>Osteoglossomorpha</taxon>
        <taxon>Osteoglossiformes</taxon>
        <taxon>Osteoglossidae</taxon>
        <taxon>Scleropages</taxon>
    </lineage>
</organism>
<reference evidence="1 2" key="1">
    <citation type="submission" date="2015-08" db="EMBL/GenBank/DDBJ databases">
        <title>The genome of the Asian arowana (Scleropages formosus).</title>
        <authorList>
            <person name="Tan M.H."/>
            <person name="Gan H.M."/>
            <person name="Croft L.J."/>
            <person name="Austin C.M."/>
        </authorList>
    </citation>
    <scope>NUCLEOTIDE SEQUENCE [LARGE SCALE GENOMIC DNA]</scope>
    <source>
        <strain evidence="1">Aro1</strain>
    </source>
</reference>
<proteinExistence type="predicted"/>
<evidence type="ECO:0000313" key="1">
    <source>
        <dbReference type="EMBL" id="KPP63466.1"/>
    </source>
</evidence>
<dbReference type="Proteomes" id="UP000034805">
    <property type="component" value="Unassembled WGS sequence"/>
</dbReference>
<dbReference type="AlphaFoldDB" id="A0A0P7UND5"/>
<accession>A0A0P7UND5</accession>
<comment type="caution">
    <text evidence="1">The sequence shown here is derived from an EMBL/GenBank/DDBJ whole genome shotgun (WGS) entry which is preliminary data.</text>
</comment>
<gene>
    <name evidence="1" type="ORF">Z043_118278</name>
</gene>
<dbReference type="EMBL" id="JARO02007866">
    <property type="protein sequence ID" value="KPP63466.1"/>
    <property type="molecule type" value="Genomic_DNA"/>
</dbReference>